<dbReference type="InterPro" id="IPR036890">
    <property type="entry name" value="HATPase_C_sf"/>
</dbReference>
<dbReference type="InterPro" id="IPR050482">
    <property type="entry name" value="Sensor_HK_TwoCompSys"/>
</dbReference>
<keyword evidence="10" id="KW-0812">Transmembrane</keyword>
<dbReference type="Gene3D" id="1.20.5.1930">
    <property type="match status" value="1"/>
</dbReference>
<dbReference type="GO" id="GO:0000155">
    <property type="term" value="F:phosphorelay sensor kinase activity"/>
    <property type="evidence" value="ECO:0007669"/>
    <property type="project" value="InterPro"/>
</dbReference>
<evidence type="ECO:0000256" key="9">
    <source>
        <dbReference type="SAM" id="MobiDB-lite"/>
    </source>
</evidence>
<dbReference type="RefSeq" id="WP_165615820.1">
    <property type="nucleotide sequence ID" value="NZ_FAOZ01000027.1"/>
</dbReference>
<name>A0A0S4QX13_9ACTN</name>
<dbReference type="EC" id="2.7.13.3" evidence="2"/>
<protein>
    <recommendedName>
        <fullName evidence="2">histidine kinase</fullName>
        <ecNumber evidence="2">2.7.13.3</ecNumber>
    </recommendedName>
</protein>
<feature type="domain" description="DUF7134" evidence="12">
    <location>
        <begin position="41"/>
        <end position="186"/>
    </location>
</feature>
<dbReference type="InterPro" id="IPR011712">
    <property type="entry name" value="Sig_transdc_His_kin_sub3_dim/P"/>
</dbReference>
<evidence type="ECO:0000313" key="14">
    <source>
        <dbReference type="Proteomes" id="UP000198802"/>
    </source>
</evidence>
<keyword evidence="3" id="KW-0597">Phosphoprotein</keyword>
<evidence type="ECO:0000259" key="11">
    <source>
        <dbReference type="Pfam" id="PF07730"/>
    </source>
</evidence>
<dbReference type="PANTHER" id="PTHR24421:SF10">
    <property type="entry name" value="NITRATE_NITRITE SENSOR PROTEIN NARQ"/>
    <property type="match status" value="1"/>
</dbReference>
<dbReference type="Proteomes" id="UP000198802">
    <property type="component" value="Unassembled WGS sequence"/>
</dbReference>
<evidence type="ECO:0000256" key="1">
    <source>
        <dbReference type="ARBA" id="ARBA00000085"/>
    </source>
</evidence>
<feature type="transmembrane region" description="Helical" evidence="10">
    <location>
        <begin position="135"/>
        <end position="153"/>
    </location>
</feature>
<feature type="transmembrane region" description="Helical" evidence="10">
    <location>
        <begin position="44"/>
        <end position="66"/>
    </location>
</feature>
<dbReference type="InterPro" id="IPR055558">
    <property type="entry name" value="DUF7134"/>
</dbReference>
<comment type="catalytic activity">
    <reaction evidence="1">
        <text>ATP + protein L-histidine = ADP + protein N-phospho-L-histidine.</text>
        <dbReference type="EC" id="2.7.13.3"/>
    </reaction>
</comment>
<dbReference type="GO" id="GO:0016020">
    <property type="term" value="C:membrane"/>
    <property type="evidence" value="ECO:0007669"/>
    <property type="project" value="InterPro"/>
</dbReference>
<dbReference type="GO" id="GO:0005524">
    <property type="term" value="F:ATP binding"/>
    <property type="evidence" value="ECO:0007669"/>
    <property type="project" value="UniProtKB-KW"/>
</dbReference>
<keyword evidence="10" id="KW-1133">Transmembrane helix</keyword>
<evidence type="ECO:0000256" key="3">
    <source>
        <dbReference type="ARBA" id="ARBA00022553"/>
    </source>
</evidence>
<evidence type="ECO:0000256" key="4">
    <source>
        <dbReference type="ARBA" id="ARBA00022679"/>
    </source>
</evidence>
<accession>A0A0S4QX13</accession>
<feature type="domain" description="Signal transduction histidine kinase subgroup 3 dimerisation and phosphoacceptor" evidence="11">
    <location>
        <begin position="214"/>
        <end position="279"/>
    </location>
</feature>
<dbReference type="Pfam" id="PF23539">
    <property type="entry name" value="DUF7134"/>
    <property type="match status" value="1"/>
</dbReference>
<evidence type="ECO:0000313" key="13">
    <source>
        <dbReference type="EMBL" id="CUU59404.1"/>
    </source>
</evidence>
<reference evidence="14" key="1">
    <citation type="submission" date="2015-11" db="EMBL/GenBank/DDBJ databases">
        <authorList>
            <person name="Varghese N."/>
        </authorList>
    </citation>
    <scope>NUCLEOTIDE SEQUENCE [LARGE SCALE GENOMIC DNA]</scope>
    <source>
        <strain evidence="14">DSM 45899</strain>
    </source>
</reference>
<keyword evidence="8" id="KW-0902">Two-component regulatory system</keyword>
<feature type="transmembrane region" description="Helical" evidence="10">
    <location>
        <begin position="100"/>
        <end position="128"/>
    </location>
</feature>
<keyword evidence="10" id="KW-0472">Membrane</keyword>
<keyword evidence="5" id="KW-0547">Nucleotide-binding</keyword>
<sequence length="481" mass="50263">MVADSVDDVDFPALVPASLLPGRAAVRSGRWSRRRTVHRSGRDWLVDVLVFVLAAGLGGLFVYSALQSEEESATTLELVVDLALGGLSCCALWLRRRWPVGITVAIGLVVVVSASAVMASVVAVFTVAVHRRAKVLAGVITLHLCASVGYGLYRPSADSPVWVDLFFTTLILSVVAAWGMLVRARRQLVLSLRERAERAEATQRLRAEQARSAERARIAREMHDVLAHRITMVALHAGALEISSDLPSEQVGATAGVIRGAARQALEELREVIGVLRSDNRGGPETAPRVPQPTLADVSRLVAEARHAGLRVETSIDVKSPDTAPGSLGRDAYRIVQEALTNVGKHAPRVVATVSLVGRPGEGLRVLVSNELPAPALRTPLAFTAPSPSALAPSEPSASGLSASGLSPSRLSASGPGTSPASSTSASATEAVDPTVTPALPGAGAGLTGLAERVSLSGGTLTCGPTAEGTFVVDARLRWPR</sequence>
<keyword evidence="14" id="KW-1185">Reference proteome</keyword>
<feature type="region of interest" description="Disordered" evidence="9">
    <location>
        <begin position="386"/>
        <end position="440"/>
    </location>
</feature>
<evidence type="ECO:0000256" key="10">
    <source>
        <dbReference type="SAM" id="Phobius"/>
    </source>
</evidence>
<organism evidence="13 14">
    <name type="scientific">Parafrankia irregularis</name>
    <dbReference type="NCBI Taxonomy" id="795642"/>
    <lineage>
        <taxon>Bacteria</taxon>
        <taxon>Bacillati</taxon>
        <taxon>Actinomycetota</taxon>
        <taxon>Actinomycetes</taxon>
        <taxon>Frankiales</taxon>
        <taxon>Frankiaceae</taxon>
        <taxon>Parafrankia</taxon>
    </lineage>
</organism>
<dbReference type="Gene3D" id="3.30.565.10">
    <property type="entry name" value="Histidine kinase-like ATPase, C-terminal domain"/>
    <property type="match status" value="1"/>
</dbReference>
<keyword evidence="6 13" id="KW-0418">Kinase</keyword>
<evidence type="ECO:0000256" key="7">
    <source>
        <dbReference type="ARBA" id="ARBA00022840"/>
    </source>
</evidence>
<keyword evidence="4" id="KW-0808">Transferase</keyword>
<dbReference type="EMBL" id="FAOZ01000027">
    <property type="protein sequence ID" value="CUU59404.1"/>
    <property type="molecule type" value="Genomic_DNA"/>
</dbReference>
<dbReference type="Pfam" id="PF07730">
    <property type="entry name" value="HisKA_3"/>
    <property type="match status" value="1"/>
</dbReference>
<evidence type="ECO:0000256" key="5">
    <source>
        <dbReference type="ARBA" id="ARBA00022741"/>
    </source>
</evidence>
<evidence type="ECO:0000256" key="6">
    <source>
        <dbReference type="ARBA" id="ARBA00022777"/>
    </source>
</evidence>
<feature type="transmembrane region" description="Helical" evidence="10">
    <location>
        <begin position="165"/>
        <end position="184"/>
    </location>
</feature>
<gene>
    <name evidence="13" type="ORF">Ga0074812_12781</name>
</gene>
<dbReference type="AlphaFoldDB" id="A0A0S4QX13"/>
<dbReference type="GO" id="GO:0046983">
    <property type="term" value="F:protein dimerization activity"/>
    <property type="evidence" value="ECO:0007669"/>
    <property type="project" value="InterPro"/>
</dbReference>
<dbReference type="PANTHER" id="PTHR24421">
    <property type="entry name" value="NITRATE/NITRITE SENSOR PROTEIN NARX-RELATED"/>
    <property type="match status" value="1"/>
</dbReference>
<evidence type="ECO:0000256" key="8">
    <source>
        <dbReference type="ARBA" id="ARBA00023012"/>
    </source>
</evidence>
<proteinExistence type="predicted"/>
<evidence type="ECO:0000256" key="2">
    <source>
        <dbReference type="ARBA" id="ARBA00012438"/>
    </source>
</evidence>
<evidence type="ECO:0000259" key="12">
    <source>
        <dbReference type="Pfam" id="PF23539"/>
    </source>
</evidence>
<keyword evidence="7" id="KW-0067">ATP-binding</keyword>